<dbReference type="GO" id="GO:0005739">
    <property type="term" value="C:mitochondrion"/>
    <property type="evidence" value="ECO:0007669"/>
    <property type="project" value="TreeGrafter"/>
</dbReference>
<gene>
    <name evidence="2" type="ORF">PGLA1383_LOCUS34026</name>
</gene>
<dbReference type="PANTHER" id="PTHR12126:SF16">
    <property type="entry name" value="MIOREX COMPLEX COMPONENT 2"/>
    <property type="match status" value="1"/>
</dbReference>
<keyword evidence="3" id="KW-1185">Reference proteome</keyword>
<dbReference type="InterPro" id="IPR001509">
    <property type="entry name" value="Epimerase_deHydtase"/>
</dbReference>
<sequence>MAAQGRTLVFGGRGFVGSSICQELAKRGLGPVLSLGRSAPAAPSHDPAVQEVAGIDALDLETFKSLLPGARAIVISIGEPPWILDKERAMKSNGLTNINILKAAAEHKVPRIVLLNATMPNWGLIAGYREGKQAAEAEAINYFRSCGSSGVLVLKPGAVSGTRREGSVPVPLWLLLEPMRFVFQLLAAPCRALEGLLPGLLGGVLRPAVRVEELAAAAADAIAESEFTGLRTLGTDELVGYGSSRAASGGGKKA</sequence>
<proteinExistence type="predicted"/>
<protein>
    <recommendedName>
        <fullName evidence="1">NAD-dependent epimerase/dehydratase domain-containing protein</fullName>
    </recommendedName>
</protein>
<dbReference type="GO" id="GO:0044877">
    <property type="term" value="F:protein-containing complex binding"/>
    <property type="evidence" value="ECO:0007669"/>
    <property type="project" value="TreeGrafter"/>
</dbReference>
<dbReference type="OrthoDB" id="276721at2759"/>
<dbReference type="EMBL" id="CAJNNV010025848">
    <property type="protein sequence ID" value="CAE8616330.1"/>
    <property type="molecule type" value="Genomic_DNA"/>
</dbReference>
<evidence type="ECO:0000313" key="3">
    <source>
        <dbReference type="Proteomes" id="UP000654075"/>
    </source>
</evidence>
<reference evidence="2" key="1">
    <citation type="submission" date="2021-02" db="EMBL/GenBank/DDBJ databases">
        <authorList>
            <person name="Dougan E. K."/>
            <person name="Rhodes N."/>
            <person name="Thang M."/>
            <person name="Chan C."/>
        </authorList>
    </citation>
    <scope>NUCLEOTIDE SEQUENCE</scope>
</reference>
<evidence type="ECO:0000259" key="1">
    <source>
        <dbReference type="Pfam" id="PF01370"/>
    </source>
</evidence>
<feature type="domain" description="NAD-dependent epimerase/dehydratase" evidence="1">
    <location>
        <begin position="8"/>
        <end position="117"/>
    </location>
</feature>
<dbReference type="InterPro" id="IPR036291">
    <property type="entry name" value="NAD(P)-bd_dom_sf"/>
</dbReference>
<organism evidence="2 3">
    <name type="scientific">Polarella glacialis</name>
    <name type="common">Dinoflagellate</name>
    <dbReference type="NCBI Taxonomy" id="89957"/>
    <lineage>
        <taxon>Eukaryota</taxon>
        <taxon>Sar</taxon>
        <taxon>Alveolata</taxon>
        <taxon>Dinophyceae</taxon>
        <taxon>Suessiales</taxon>
        <taxon>Suessiaceae</taxon>
        <taxon>Polarella</taxon>
    </lineage>
</organism>
<name>A0A813FVM1_POLGL</name>
<dbReference type="Proteomes" id="UP000654075">
    <property type="component" value="Unassembled WGS sequence"/>
</dbReference>
<dbReference type="SUPFAM" id="SSF51735">
    <property type="entry name" value="NAD(P)-binding Rossmann-fold domains"/>
    <property type="match status" value="1"/>
</dbReference>
<dbReference type="OMA" id="QMYKING"/>
<dbReference type="InterPro" id="IPR051207">
    <property type="entry name" value="ComplexI_NDUFA9_subunit"/>
</dbReference>
<comment type="caution">
    <text evidence="2">The sequence shown here is derived from an EMBL/GenBank/DDBJ whole genome shotgun (WGS) entry which is preliminary data.</text>
</comment>
<dbReference type="Pfam" id="PF01370">
    <property type="entry name" value="Epimerase"/>
    <property type="match status" value="1"/>
</dbReference>
<dbReference type="PANTHER" id="PTHR12126">
    <property type="entry name" value="NADH-UBIQUINONE OXIDOREDUCTASE 39 KDA SUBUNIT-RELATED"/>
    <property type="match status" value="1"/>
</dbReference>
<dbReference type="AlphaFoldDB" id="A0A813FVM1"/>
<accession>A0A813FVM1</accession>
<dbReference type="Gene3D" id="3.40.50.720">
    <property type="entry name" value="NAD(P)-binding Rossmann-like Domain"/>
    <property type="match status" value="1"/>
</dbReference>
<evidence type="ECO:0000313" key="2">
    <source>
        <dbReference type="EMBL" id="CAE8616330.1"/>
    </source>
</evidence>